<reference evidence="1 2" key="1">
    <citation type="journal article" date="2016" name="Mol. Biol. Evol.">
        <title>Comparative Genomics of Early-Diverging Mushroom-Forming Fungi Provides Insights into the Origins of Lignocellulose Decay Capabilities.</title>
        <authorList>
            <person name="Nagy L.G."/>
            <person name="Riley R."/>
            <person name="Tritt A."/>
            <person name="Adam C."/>
            <person name="Daum C."/>
            <person name="Floudas D."/>
            <person name="Sun H."/>
            <person name="Yadav J.S."/>
            <person name="Pangilinan J."/>
            <person name="Larsson K.H."/>
            <person name="Matsuura K."/>
            <person name="Barry K."/>
            <person name="Labutti K."/>
            <person name="Kuo R."/>
            <person name="Ohm R.A."/>
            <person name="Bhattacharya S.S."/>
            <person name="Shirouzu T."/>
            <person name="Yoshinaga Y."/>
            <person name="Martin F.M."/>
            <person name="Grigoriev I.V."/>
            <person name="Hibbett D.S."/>
        </authorList>
    </citation>
    <scope>NUCLEOTIDE SEQUENCE [LARGE SCALE GENOMIC DNA]</scope>
    <source>
        <strain evidence="1 2">L-15889</strain>
    </source>
</reference>
<dbReference type="EMBL" id="KV429046">
    <property type="protein sequence ID" value="KZT71357.1"/>
    <property type="molecule type" value="Genomic_DNA"/>
</dbReference>
<keyword evidence="2" id="KW-1185">Reference proteome</keyword>
<gene>
    <name evidence="1" type="ORF">DAEQUDRAFT_126896</name>
</gene>
<dbReference type="Proteomes" id="UP000076727">
    <property type="component" value="Unassembled WGS sequence"/>
</dbReference>
<evidence type="ECO:0000313" key="1">
    <source>
        <dbReference type="EMBL" id="KZT71357.1"/>
    </source>
</evidence>
<protein>
    <submittedName>
        <fullName evidence="1">Uncharacterized protein</fullName>
    </submittedName>
</protein>
<organism evidence="1 2">
    <name type="scientific">Daedalea quercina L-15889</name>
    <dbReference type="NCBI Taxonomy" id="1314783"/>
    <lineage>
        <taxon>Eukaryota</taxon>
        <taxon>Fungi</taxon>
        <taxon>Dikarya</taxon>
        <taxon>Basidiomycota</taxon>
        <taxon>Agaricomycotina</taxon>
        <taxon>Agaricomycetes</taxon>
        <taxon>Polyporales</taxon>
        <taxon>Fomitopsis</taxon>
    </lineage>
</organism>
<proteinExistence type="predicted"/>
<name>A0A165RZV9_9APHY</name>
<dbReference type="AlphaFoldDB" id="A0A165RZV9"/>
<accession>A0A165RZV9</accession>
<sequence>MLGFLYATGRVRGGAARPLCGIASVMSVTRSAAQRSSRSTMWSFPNGGGDTADSRLAAVMILSRSSPARAYIPSPCSSSLPSAAKKKNTPLAVCHRGDLLSTMYRPSAVQRKMAAKTRLGCSQTRKHPTTLVRQVASESPGYPWASNVHVETWPSEVRHQLAVCASHPSRTKLRALHRGSPSGTTMVEQYRRRGRKVVASPTILAQAYALRRGCRSLHALRRAR</sequence>
<evidence type="ECO:0000313" key="2">
    <source>
        <dbReference type="Proteomes" id="UP000076727"/>
    </source>
</evidence>